<gene>
    <name evidence="1" type="ORF">LCMAC202_03590</name>
</gene>
<proteinExistence type="predicted"/>
<sequence length="186" mass="22016">MNFDNQQFSEKTLKGFLLKNIDLNTKNPTIQTLNLFFINRVDQFWVDVIEPLRQEGKFDGNKINWYFEIYKEGIEARKVGANPFTFIEIKEECIQNIVNFYENKTLKQYIELGTSFLSNSYTLLSSWVRDQLVLLRLEYIYYSDKPGDWIKRAEEEENGIMKKQSDMIPGLMDVINNIGLIMSRRV</sequence>
<dbReference type="EMBL" id="MK500372">
    <property type="protein sequence ID" value="QBK87997.1"/>
    <property type="molecule type" value="Genomic_DNA"/>
</dbReference>
<evidence type="ECO:0000313" key="1">
    <source>
        <dbReference type="EMBL" id="QBK87997.1"/>
    </source>
</evidence>
<protein>
    <submittedName>
        <fullName evidence="1">Uncharacterized protein</fullName>
    </submittedName>
</protein>
<name>A0A481YYT9_9VIRU</name>
<accession>A0A481YYT9</accession>
<organism evidence="1">
    <name type="scientific">Marseillevirus LCMAC202</name>
    <dbReference type="NCBI Taxonomy" id="2506606"/>
    <lineage>
        <taxon>Viruses</taxon>
        <taxon>Varidnaviria</taxon>
        <taxon>Bamfordvirae</taxon>
        <taxon>Nucleocytoviricota</taxon>
        <taxon>Megaviricetes</taxon>
        <taxon>Pimascovirales</taxon>
        <taxon>Pimascovirales incertae sedis</taxon>
        <taxon>Marseilleviridae</taxon>
    </lineage>
</organism>
<reference evidence="1" key="1">
    <citation type="journal article" date="2019" name="MBio">
        <title>Virus Genomes from Deep Sea Sediments Expand the Ocean Megavirome and Support Independent Origins of Viral Gigantism.</title>
        <authorList>
            <person name="Backstrom D."/>
            <person name="Yutin N."/>
            <person name="Jorgensen S.L."/>
            <person name="Dharamshi J."/>
            <person name="Homa F."/>
            <person name="Zaremba-Niedwiedzka K."/>
            <person name="Spang A."/>
            <person name="Wolf Y.I."/>
            <person name="Koonin E.V."/>
            <person name="Ettema T.J."/>
        </authorList>
    </citation>
    <scope>NUCLEOTIDE SEQUENCE</scope>
</reference>